<accession>A0ABY4KCG0</accession>
<feature type="compositionally biased region" description="Polar residues" evidence="1">
    <location>
        <begin position="28"/>
        <end position="38"/>
    </location>
</feature>
<evidence type="ECO:0000256" key="1">
    <source>
        <dbReference type="SAM" id="MobiDB-lite"/>
    </source>
</evidence>
<evidence type="ECO:0000313" key="2">
    <source>
        <dbReference type="EMBL" id="UPQ78474.1"/>
    </source>
</evidence>
<evidence type="ECO:0000313" key="3">
    <source>
        <dbReference type="Proteomes" id="UP000830583"/>
    </source>
</evidence>
<dbReference type="PROSITE" id="PS51257">
    <property type="entry name" value="PROKAR_LIPOPROTEIN"/>
    <property type="match status" value="1"/>
</dbReference>
<feature type="region of interest" description="Disordered" evidence="1">
    <location>
        <begin position="28"/>
        <end position="54"/>
    </location>
</feature>
<dbReference type="RefSeq" id="WP_248433399.1">
    <property type="nucleotide sequence ID" value="NZ_CP096205.1"/>
</dbReference>
<sequence>MKTTITIFGLMSAMCLLISCSSDDFQENNQDNGVSSTEIIYDAEGNPINPKDKG</sequence>
<reference evidence="2" key="1">
    <citation type="submission" date="2022-04" db="EMBL/GenBank/DDBJ databases">
        <title>Consumption of N2O by Flavobacterium azooxidireducens sp. nov. isolated from Decomposing Leaf Litter of Phragmites australis (Cav.).</title>
        <authorList>
            <person name="Behrendt U."/>
            <person name="Spanner T."/>
            <person name="Augustin J."/>
            <person name="Horn M.A."/>
            <person name="Kolb S."/>
            <person name="Ulrich A."/>
        </authorList>
    </citation>
    <scope>NUCLEOTIDE SEQUENCE</scope>
    <source>
        <strain evidence="2">IGB 4-14</strain>
    </source>
</reference>
<gene>
    <name evidence="2" type="ORF">M0M57_12700</name>
</gene>
<dbReference type="EMBL" id="CP096205">
    <property type="protein sequence ID" value="UPQ78474.1"/>
    <property type="molecule type" value="Genomic_DNA"/>
</dbReference>
<keyword evidence="3" id="KW-1185">Reference proteome</keyword>
<proteinExistence type="predicted"/>
<dbReference type="Proteomes" id="UP000830583">
    <property type="component" value="Chromosome"/>
</dbReference>
<organism evidence="2 3">
    <name type="scientific">Flavobacterium azooxidireducens</name>
    <dbReference type="NCBI Taxonomy" id="1871076"/>
    <lineage>
        <taxon>Bacteria</taxon>
        <taxon>Pseudomonadati</taxon>
        <taxon>Bacteroidota</taxon>
        <taxon>Flavobacteriia</taxon>
        <taxon>Flavobacteriales</taxon>
        <taxon>Flavobacteriaceae</taxon>
        <taxon>Flavobacterium</taxon>
    </lineage>
</organism>
<name>A0ABY4KCG0_9FLAO</name>
<protein>
    <submittedName>
        <fullName evidence="2">Uncharacterized protein</fullName>
    </submittedName>
</protein>